<dbReference type="EMBL" id="AFGF01000050">
    <property type="protein sequence ID" value="EGO64695.1"/>
    <property type="molecule type" value="Genomic_DNA"/>
</dbReference>
<dbReference type="STRING" id="1009370.ALO_06528"/>
<accession>F7NGW4</accession>
<keyword evidence="2" id="KW-1185">Reference proteome</keyword>
<sequence length="43" mass="5255">MGRRYTKIGMLEKEIDEMIAQGKSHREIEKYYGWKEIDPYTIF</sequence>
<dbReference type="AlphaFoldDB" id="F7NGW4"/>
<dbReference type="Proteomes" id="UP000003240">
    <property type="component" value="Unassembled WGS sequence"/>
</dbReference>
<protein>
    <submittedName>
        <fullName evidence="1">Uncharacterized protein</fullName>
    </submittedName>
</protein>
<organism evidence="1 2">
    <name type="scientific">Acetonema longum DSM 6540</name>
    <dbReference type="NCBI Taxonomy" id="1009370"/>
    <lineage>
        <taxon>Bacteria</taxon>
        <taxon>Bacillati</taxon>
        <taxon>Bacillota</taxon>
        <taxon>Negativicutes</taxon>
        <taxon>Acetonemataceae</taxon>
        <taxon>Acetonema</taxon>
    </lineage>
</organism>
<gene>
    <name evidence="1" type="ORF">ALO_06528</name>
</gene>
<proteinExistence type="predicted"/>
<reference evidence="1 2" key="1">
    <citation type="journal article" date="2011" name="EMBO J.">
        <title>Structural diversity of bacterial flagellar motors.</title>
        <authorList>
            <person name="Chen S."/>
            <person name="Beeby M."/>
            <person name="Murphy G.E."/>
            <person name="Leadbetter J.R."/>
            <person name="Hendrixson D.R."/>
            <person name="Briegel A."/>
            <person name="Li Z."/>
            <person name="Shi J."/>
            <person name="Tocheva E.I."/>
            <person name="Muller A."/>
            <person name="Dobro M.J."/>
            <person name="Jensen G.J."/>
        </authorList>
    </citation>
    <scope>NUCLEOTIDE SEQUENCE [LARGE SCALE GENOMIC DNA]</scope>
    <source>
        <strain evidence="1 2">DSM 6540</strain>
    </source>
</reference>
<evidence type="ECO:0000313" key="2">
    <source>
        <dbReference type="Proteomes" id="UP000003240"/>
    </source>
</evidence>
<evidence type="ECO:0000313" key="1">
    <source>
        <dbReference type="EMBL" id="EGO64695.1"/>
    </source>
</evidence>
<dbReference type="RefSeq" id="WP_004093987.1">
    <property type="nucleotide sequence ID" value="NZ_AFGF01000050.1"/>
</dbReference>
<name>F7NGW4_9FIRM</name>
<comment type="caution">
    <text evidence="1">The sequence shown here is derived from an EMBL/GenBank/DDBJ whole genome shotgun (WGS) entry which is preliminary data.</text>
</comment>